<proteinExistence type="predicted"/>
<dbReference type="EMBL" id="BARU01032295">
    <property type="protein sequence ID" value="GAH69410.1"/>
    <property type="molecule type" value="Genomic_DNA"/>
</dbReference>
<dbReference type="AlphaFoldDB" id="X1IJH1"/>
<dbReference type="InterPro" id="IPR024258">
    <property type="entry name" value="DUF3798"/>
</dbReference>
<sequence>MKKLLIVLLFMVLFSSFALAAAPFHIGIMTGTVSQQEDELRGAERLVKEYGDVSDGGMISHITSPDNFMAEMETTISQIASWADDPLMKAIVVQSS</sequence>
<comment type="caution">
    <text evidence="1">The sequence shown here is derived from an EMBL/GenBank/DDBJ whole genome shotgun (WGS) entry which is preliminary data.</text>
</comment>
<name>X1IJH1_9ZZZZ</name>
<accession>X1IJH1</accession>
<organism evidence="1">
    <name type="scientific">marine sediment metagenome</name>
    <dbReference type="NCBI Taxonomy" id="412755"/>
    <lineage>
        <taxon>unclassified sequences</taxon>
        <taxon>metagenomes</taxon>
        <taxon>ecological metagenomes</taxon>
    </lineage>
</organism>
<feature type="non-terminal residue" evidence="1">
    <location>
        <position position="96"/>
    </location>
</feature>
<protein>
    <submittedName>
        <fullName evidence="1">Uncharacterized protein</fullName>
    </submittedName>
</protein>
<evidence type="ECO:0000313" key="1">
    <source>
        <dbReference type="EMBL" id="GAH69410.1"/>
    </source>
</evidence>
<reference evidence="1" key="1">
    <citation type="journal article" date="2014" name="Front. Microbiol.">
        <title>High frequency of phylogenetically diverse reductive dehalogenase-homologous genes in deep subseafloor sedimentary metagenomes.</title>
        <authorList>
            <person name="Kawai M."/>
            <person name="Futagami T."/>
            <person name="Toyoda A."/>
            <person name="Takaki Y."/>
            <person name="Nishi S."/>
            <person name="Hori S."/>
            <person name="Arai W."/>
            <person name="Tsubouchi T."/>
            <person name="Morono Y."/>
            <person name="Uchiyama I."/>
            <person name="Ito T."/>
            <person name="Fujiyama A."/>
            <person name="Inagaki F."/>
            <person name="Takami H."/>
        </authorList>
    </citation>
    <scope>NUCLEOTIDE SEQUENCE</scope>
    <source>
        <strain evidence="1">Expedition CK06-06</strain>
    </source>
</reference>
<dbReference type="Gene3D" id="3.40.50.11400">
    <property type="match status" value="1"/>
</dbReference>
<dbReference type="Pfam" id="PF12683">
    <property type="entry name" value="DUF3798"/>
    <property type="match status" value="1"/>
</dbReference>
<gene>
    <name evidence="1" type="ORF">S03H2_50947</name>
</gene>